<organism evidence="1 2">
    <name type="scientific">Duncaniella freteri</name>
    <dbReference type="NCBI Taxonomy" id="2530391"/>
    <lineage>
        <taxon>Bacteria</taxon>
        <taxon>Pseudomonadati</taxon>
        <taxon>Bacteroidota</taxon>
        <taxon>Bacteroidia</taxon>
        <taxon>Bacteroidales</taxon>
        <taxon>Muribaculaceae</taxon>
        <taxon>Duncaniella</taxon>
    </lineage>
</organism>
<evidence type="ECO:0000313" key="2">
    <source>
        <dbReference type="Proteomes" id="UP000297635"/>
    </source>
</evidence>
<accession>A0A4Z0V4P1</accession>
<protein>
    <recommendedName>
        <fullName evidence="3">6-bladed beta-propeller</fullName>
    </recommendedName>
</protein>
<comment type="caution">
    <text evidence="1">The sequence shown here is derived from an EMBL/GenBank/DDBJ whole genome shotgun (WGS) entry which is preliminary data.</text>
</comment>
<dbReference type="Proteomes" id="UP000297635">
    <property type="component" value="Unassembled WGS sequence"/>
</dbReference>
<dbReference type="EMBL" id="SJSA01000002">
    <property type="protein sequence ID" value="TGG36471.1"/>
    <property type="molecule type" value="Genomic_DNA"/>
</dbReference>
<gene>
    <name evidence="1" type="ORF">EZ315_11485</name>
</gene>
<keyword evidence="2" id="KW-1185">Reference proteome</keyword>
<name>A0A4Z0V4P1_9BACT</name>
<dbReference type="AlphaFoldDB" id="A0A4Z0V4P1"/>
<sequence length="343" mass="39577">MKRIIYFSVISSILLIETGCSHDKRVENKFALAAESPKIEELTVNEVLKPLDIITTDNYICILHEEKSSGNQIYVYDADTFGFKYDFAKRGQGPAETVALDVMKNARGDTLDLIDQANYRHLTYILNPNAADLLDDTFLELPNMGPLQETYWVNDSIIIFSTLGRELLTYNTKSQRIVDRFCVSEIMTDCSQDDLKDIGGFHFACRGEDIVIALRYWPRLILGKIGEDFSINIETPELLDTNALNNDKKADRTIYYTSVTMGDDRIVAQYYGFPQRLTQPFPVNLEGQNLKFKIEVYDKSLSPIIQYDPQSDFNRIFLDDNRHRIFYWDAFDDFEKLKQITLP</sequence>
<dbReference type="RefSeq" id="WP_135472208.1">
    <property type="nucleotide sequence ID" value="NZ_CASJDB010000047.1"/>
</dbReference>
<evidence type="ECO:0000313" key="1">
    <source>
        <dbReference type="EMBL" id="TGG36471.1"/>
    </source>
</evidence>
<proteinExistence type="predicted"/>
<reference evidence="1 2" key="1">
    <citation type="submission" date="2019-02" db="EMBL/GenBank/DDBJ databases">
        <title>Isolation and identification of novel species under the genus Muribaculum.</title>
        <authorList>
            <person name="Miyake S."/>
            <person name="Ding Y."/>
            <person name="Low A."/>
            <person name="Soh M."/>
            <person name="Seedorf H."/>
        </authorList>
    </citation>
    <scope>NUCLEOTIDE SEQUENCE [LARGE SCALE GENOMIC DNA]</scope>
    <source>
        <strain evidence="1 2">TLL-A3</strain>
    </source>
</reference>
<dbReference type="GeneID" id="82150412"/>
<evidence type="ECO:0008006" key="3">
    <source>
        <dbReference type="Google" id="ProtNLM"/>
    </source>
</evidence>